<dbReference type="AlphaFoldDB" id="A0A5M6I8B1"/>
<accession>A0A5M6I8B1</accession>
<dbReference type="Proteomes" id="UP000324065">
    <property type="component" value="Unassembled WGS sequence"/>
</dbReference>
<gene>
    <name evidence="1" type="ORF">F1188_16320</name>
</gene>
<dbReference type="Gene3D" id="3.40.50.300">
    <property type="entry name" value="P-loop containing nucleotide triphosphate hydrolases"/>
    <property type="match status" value="1"/>
</dbReference>
<dbReference type="Gene3D" id="3.30.420.280">
    <property type="match status" value="1"/>
</dbReference>
<dbReference type="InterPro" id="IPR027417">
    <property type="entry name" value="P-loop_NTPase"/>
</dbReference>
<comment type="caution">
    <text evidence="1">The sequence shown here is derived from an EMBL/GenBank/DDBJ whole genome shotgun (WGS) entry which is preliminary data.</text>
</comment>
<dbReference type="SUPFAM" id="SSF52540">
    <property type="entry name" value="P-loop containing nucleoside triphosphate hydrolases"/>
    <property type="match status" value="1"/>
</dbReference>
<dbReference type="OrthoDB" id="479677at2"/>
<dbReference type="RefSeq" id="WP_150063513.1">
    <property type="nucleotide sequence ID" value="NZ_JACHII010000014.1"/>
</dbReference>
<evidence type="ECO:0000313" key="2">
    <source>
        <dbReference type="Proteomes" id="UP000324065"/>
    </source>
</evidence>
<name>A0A5M6I8B1_9PROT</name>
<dbReference type="Pfam" id="PF03237">
    <property type="entry name" value="Terminase_6N"/>
    <property type="match status" value="1"/>
</dbReference>
<evidence type="ECO:0000313" key="1">
    <source>
        <dbReference type="EMBL" id="KAA5604423.1"/>
    </source>
</evidence>
<proteinExistence type="predicted"/>
<reference evidence="1 2" key="1">
    <citation type="submission" date="2019-09" db="EMBL/GenBank/DDBJ databases">
        <title>Genome sequence of Roseospira marina, one of the more divergent members of the non-sulfur purple photosynthetic bacterial family, the Rhodospirillaceae.</title>
        <authorList>
            <person name="Meyer T."/>
            <person name="Kyndt J."/>
        </authorList>
    </citation>
    <scope>NUCLEOTIDE SEQUENCE [LARGE SCALE GENOMIC DNA]</scope>
    <source>
        <strain evidence="1 2">DSM 15113</strain>
    </source>
</reference>
<protein>
    <submittedName>
        <fullName evidence="1">Terminase</fullName>
    </submittedName>
</protein>
<sequence length="432" mass="49562">MTGPPPPAPKVRTSRHALSLHAGQAEVFRDRHRFKVVVAGRRWGKTVTSKAALIKEARRPRKLIWYVAPTYRMARQIMWHEMIAALPSEWIARAHETRMEIVLINGTRIELKGADKPDTLRGVGIDVLVIDEAQDIRPDTWFKVLRPTLASTRGTALIIGTPKSFNWFYDLYMLGQRGETYLTKDGQRRRNQWRSWQFPTMMSPFIPASEIEAAKSDMDEKSFNQEFNARFETMSGRVYYAFDRRKHLGDFAFNPKLPIWVGQDFNIDPMSSVILQPQPNGELWAVDELVLFGSNTEETGQELARRYWRHLKQVIFYPDSAGANRAHTRGETDLQILREIGFRIMKYKRKHPPVADRVNAVNRILCAADGTVILRIDRRCRHLINSLEQTIYKPGTREVDKSLGVEHSADGLGYCADIEYPACRVKVGGLSI</sequence>
<organism evidence="1 2">
    <name type="scientific">Roseospira marina</name>
    <dbReference type="NCBI Taxonomy" id="140057"/>
    <lineage>
        <taxon>Bacteria</taxon>
        <taxon>Pseudomonadati</taxon>
        <taxon>Pseudomonadota</taxon>
        <taxon>Alphaproteobacteria</taxon>
        <taxon>Rhodospirillales</taxon>
        <taxon>Rhodospirillaceae</taxon>
        <taxon>Roseospira</taxon>
    </lineage>
</organism>
<keyword evidence="2" id="KW-1185">Reference proteome</keyword>
<dbReference type="EMBL" id="VWPJ01000018">
    <property type="protein sequence ID" value="KAA5604423.1"/>
    <property type="molecule type" value="Genomic_DNA"/>
</dbReference>